<feature type="compositionally biased region" description="Gly residues" evidence="1">
    <location>
        <begin position="196"/>
        <end position="209"/>
    </location>
</feature>
<dbReference type="EMBL" id="SOZI01000173">
    <property type="protein sequence ID" value="TNY17826.1"/>
    <property type="molecule type" value="Genomic_DNA"/>
</dbReference>
<name>A0A5C5FNM6_9BASI</name>
<keyword evidence="3" id="KW-1185">Reference proteome</keyword>
<evidence type="ECO:0000313" key="3">
    <source>
        <dbReference type="Proteomes" id="UP000311382"/>
    </source>
</evidence>
<comment type="caution">
    <text evidence="2">The sequence shown here is derived from an EMBL/GenBank/DDBJ whole genome shotgun (WGS) entry which is preliminary data.</text>
</comment>
<feature type="compositionally biased region" description="Basic residues" evidence="1">
    <location>
        <begin position="120"/>
        <end position="139"/>
    </location>
</feature>
<feature type="region of interest" description="Disordered" evidence="1">
    <location>
        <begin position="1"/>
        <end position="209"/>
    </location>
</feature>
<evidence type="ECO:0000256" key="1">
    <source>
        <dbReference type="SAM" id="MobiDB-lite"/>
    </source>
</evidence>
<feature type="compositionally biased region" description="Low complexity" evidence="1">
    <location>
        <begin position="60"/>
        <end position="82"/>
    </location>
</feature>
<organism evidence="2 3">
    <name type="scientific">Rhodotorula diobovata</name>
    <dbReference type="NCBI Taxonomy" id="5288"/>
    <lineage>
        <taxon>Eukaryota</taxon>
        <taxon>Fungi</taxon>
        <taxon>Dikarya</taxon>
        <taxon>Basidiomycota</taxon>
        <taxon>Pucciniomycotina</taxon>
        <taxon>Microbotryomycetes</taxon>
        <taxon>Sporidiobolales</taxon>
        <taxon>Sporidiobolaceae</taxon>
        <taxon>Rhodotorula</taxon>
    </lineage>
</organism>
<dbReference type="AlphaFoldDB" id="A0A5C5FNM6"/>
<evidence type="ECO:0000313" key="2">
    <source>
        <dbReference type="EMBL" id="TNY17826.1"/>
    </source>
</evidence>
<sequence length="209" mass="22228">MHDEELVSSLLAVPSLPGPSPRATSSPVLPRRDRCGRCLPQAGWPPAPLRPPPSRRHLPSRCSASADSRAAARRSPTFSTSSRRPHWRPCPSRRNSGGASAVHAAYRLPRFRLKPAGCRHAPRGARPPRHPPDRRRGRYRVPQDLRPGLTRSASPTLRFLSLGDPSPGHSLEGSPVESDLSGFGPGYDDRNADDGMGPGSGGGGGGGGE</sequence>
<accession>A0A5C5FNM6</accession>
<gene>
    <name evidence="2" type="ORF">DMC30DRAFT_404823</name>
</gene>
<dbReference type="Proteomes" id="UP000311382">
    <property type="component" value="Unassembled WGS sequence"/>
</dbReference>
<proteinExistence type="predicted"/>
<reference evidence="2 3" key="1">
    <citation type="submission" date="2019-03" db="EMBL/GenBank/DDBJ databases">
        <title>Rhodosporidium diobovatum UCD-FST 08-225 genome sequencing, assembly, and annotation.</title>
        <authorList>
            <person name="Fakankun I.U."/>
            <person name="Fristensky B."/>
            <person name="Levin D.B."/>
        </authorList>
    </citation>
    <scope>NUCLEOTIDE SEQUENCE [LARGE SCALE GENOMIC DNA]</scope>
    <source>
        <strain evidence="2 3">UCD-FST 08-225</strain>
    </source>
</reference>
<protein>
    <submittedName>
        <fullName evidence="2">Uncharacterized protein</fullName>
    </submittedName>
</protein>
<feature type="compositionally biased region" description="Pro residues" evidence="1">
    <location>
        <begin position="43"/>
        <end position="52"/>
    </location>
</feature>